<feature type="transmembrane region" description="Helical" evidence="1">
    <location>
        <begin position="84"/>
        <end position="108"/>
    </location>
</feature>
<name>A0ABP5CF37_9MICO</name>
<dbReference type="Proteomes" id="UP001499954">
    <property type="component" value="Unassembled WGS sequence"/>
</dbReference>
<dbReference type="EMBL" id="BAAAMK010000008">
    <property type="protein sequence ID" value="GAA1961666.1"/>
    <property type="molecule type" value="Genomic_DNA"/>
</dbReference>
<keyword evidence="3" id="KW-1185">Reference proteome</keyword>
<feature type="transmembrane region" description="Helical" evidence="1">
    <location>
        <begin position="16"/>
        <end position="36"/>
    </location>
</feature>
<protein>
    <recommendedName>
        <fullName evidence="4">Transmembrane protein</fullName>
    </recommendedName>
</protein>
<dbReference type="RefSeq" id="WP_344315665.1">
    <property type="nucleotide sequence ID" value="NZ_BAAAMK010000008.1"/>
</dbReference>
<reference evidence="3" key="1">
    <citation type="journal article" date="2019" name="Int. J. Syst. Evol. Microbiol.">
        <title>The Global Catalogue of Microorganisms (GCM) 10K type strain sequencing project: providing services to taxonomists for standard genome sequencing and annotation.</title>
        <authorList>
            <consortium name="The Broad Institute Genomics Platform"/>
            <consortium name="The Broad Institute Genome Sequencing Center for Infectious Disease"/>
            <person name="Wu L."/>
            <person name="Ma J."/>
        </authorList>
    </citation>
    <scope>NUCLEOTIDE SEQUENCE [LARGE SCALE GENOMIC DNA]</scope>
    <source>
        <strain evidence="3">JCM 13584</strain>
    </source>
</reference>
<keyword evidence="1" id="KW-0472">Membrane</keyword>
<evidence type="ECO:0008006" key="4">
    <source>
        <dbReference type="Google" id="ProtNLM"/>
    </source>
</evidence>
<gene>
    <name evidence="2" type="ORF">GCM10009717_30520</name>
</gene>
<evidence type="ECO:0000256" key="1">
    <source>
        <dbReference type="SAM" id="Phobius"/>
    </source>
</evidence>
<comment type="caution">
    <text evidence="2">The sequence shown here is derived from an EMBL/GenBank/DDBJ whole genome shotgun (WGS) entry which is preliminary data.</text>
</comment>
<evidence type="ECO:0000313" key="3">
    <source>
        <dbReference type="Proteomes" id="UP001499954"/>
    </source>
</evidence>
<organism evidence="2 3">
    <name type="scientific">Agromyces allii</name>
    <dbReference type="NCBI Taxonomy" id="393607"/>
    <lineage>
        <taxon>Bacteria</taxon>
        <taxon>Bacillati</taxon>
        <taxon>Actinomycetota</taxon>
        <taxon>Actinomycetes</taxon>
        <taxon>Micrococcales</taxon>
        <taxon>Microbacteriaceae</taxon>
        <taxon>Agromyces</taxon>
    </lineage>
</organism>
<keyword evidence="1" id="KW-0812">Transmembrane</keyword>
<proteinExistence type="predicted"/>
<evidence type="ECO:0000313" key="2">
    <source>
        <dbReference type="EMBL" id="GAA1961666.1"/>
    </source>
</evidence>
<feature type="transmembrane region" description="Helical" evidence="1">
    <location>
        <begin position="42"/>
        <end position="63"/>
    </location>
</feature>
<feature type="transmembrane region" description="Helical" evidence="1">
    <location>
        <begin position="120"/>
        <end position="139"/>
    </location>
</feature>
<accession>A0ABP5CF37</accession>
<keyword evidence="1" id="KW-1133">Transmembrane helix</keyword>
<sequence length="163" mass="17716">MRRILDFRIVRWEFKVLYIAVAWIVGYVIVNALASIGAPIEVVTLVNLITLAVPFALAVRVFRGQGEPVEPARAWWRMTAWPTLSLRLGVLFTIVAAFGAFSVVIAIVGAELPGLGRTPGIGPTVGGTLEAALLAFLYLNSAVRLKRAGIAKPERLPKSIRLK</sequence>